<gene>
    <name evidence="2" type="primary">bolJ</name>
</gene>
<dbReference type="InterPro" id="IPR032710">
    <property type="entry name" value="NTF2-like_dom_sf"/>
</dbReference>
<organism evidence="2">
    <name type="scientific">Burkholderia gladioli</name>
    <name type="common">Pseudomonas marginata</name>
    <name type="synonym">Phytomonas marginata</name>
    <dbReference type="NCBI Taxonomy" id="28095"/>
    <lineage>
        <taxon>Bacteria</taxon>
        <taxon>Pseudomonadati</taxon>
        <taxon>Pseudomonadota</taxon>
        <taxon>Betaproteobacteria</taxon>
        <taxon>Burkholderiales</taxon>
        <taxon>Burkholderiaceae</taxon>
        <taxon>Burkholderia</taxon>
    </lineage>
</organism>
<proteinExistence type="predicted"/>
<dbReference type="SUPFAM" id="SSF54427">
    <property type="entry name" value="NTF2-like"/>
    <property type="match status" value="1"/>
</dbReference>
<name>A0A7G7XYD2_BURGA</name>
<feature type="domain" description="SnoaL-like" evidence="1">
    <location>
        <begin position="30"/>
        <end position="130"/>
    </location>
</feature>
<sequence>MTSSTFLLDRPETQLESQDIHLDKPLDGVIRRMFEAIDSRDFARLPDFFHPRVAYERPGYAVIDGLPALTHFYENIRIIADGRHTVHSVFVSGASAAAACGLFVGRSRSGEPLNEQFCDVYAFEAERIVRRKTFFFRKAI</sequence>
<protein>
    <submittedName>
        <fullName evidence="2">BolJ</fullName>
    </submittedName>
</protein>
<evidence type="ECO:0000259" key="1">
    <source>
        <dbReference type="Pfam" id="PF12680"/>
    </source>
</evidence>
<reference evidence="2" key="1">
    <citation type="journal article" date="2020" name="Angew. Chem. Int. Ed.">
        <title>Food-Poisoning Bacteria Employ a Citrate Synthase and a Type II NRPS to Synthesize Bolaamphiphilic Lipopeptide Antibiotics.</title>
        <authorList>
            <person name="Dose B."/>
            <person name="Ross C."/>
            <person name="Niehs S.P."/>
            <person name="Scherlach K."/>
            <person name="Bauer J.P."/>
            <person name="Hertweck C."/>
        </authorList>
    </citation>
    <scope>NUCLEOTIDE SEQUENCE</scope>
    <source>
        <strain evidence="2">HKI0521</strain>
    </source>
</reference>
<dbReference type="Pfam" id="PF12680">
    <property type="entry name" value="SnoaL_2"/>
    <property type="match status" value="1"/>
</dbReference>
<evidence type="ECO:0000313" key="2">
    <source>
        <dbReference type="EMBL" id="QNH85842.1"/>
    </source>
</evidence>
<dbReference type="AlphaFoldDB" id="A0A7G7XYD2"/>
<dbReference type="Gene3D" id="3.10.450.50">
    <property type="match status" value="1"/>
</dbReference>
<dbReference type="EMBL" id="MT844061">
    <property type="protein sequence ID" value="QNH85842.1"/>
    <property type="molecule type" value="Genomic_DNA"/>
</dbReference>
<accession>A0A7G7XYD2</accession>
<dbReference type="InterPro" id="IPR037401">
    <property type="entry name" value="SnoaL-like"/>
</dbReference>